<evidence type="ECO:0000313" key="2">
    <source>
        <dbReference type="Proteomes" id="UP000805193"/>
    </source>
</evidence>
<keyword evidence="2" id="KW-1185">Reference proteome</keyword>
<reference evidence="1 2" key="1">
    <citation type="journal article" date="2020" name="Cell">
        <title>Large-Scale Comparative Analyses of Tick Genomes Elucidate Their Genetic Diversity and Vector Capacities.</title>
        <authorList>
            <consortium name="Tick Genome and Microbiome Consortium (TIGMIC)"/>
            <person name="Jia N."/>
            <person name="Wang J."/>
            <person name="Shi W."/>
            <person name="Du L."/>
            <person name="Sun Y."/>
            <person name="Zhan W."/>
            <person name="Jiang J.F."/>
            <person name="Wang Q."/>
            <person name="Zhang B."/>
            <person name="Ji P."/>
            <person name="Bell-Sakyi L."/>
            <person name="Cui X.M."/>
            <person name="Yuan T.T."/>
            <person name="Jiang B.G."/>
            <person name="Yang W.F."/>
            <person name="Lam T.T."/>
            <person name="Chang Q.C."/>
            <person name="Ding S.J."/>
            <person name="Wang X.J."/>
            <person name="Zhu J.G."/>
            <person name="Ruan X.D."/>
            <person name="Zhao L."/>
            <person name="Wei J.T."/>
            <person name="Ye R.Z."/>
            <person name="Que T.C."/>
            <person name="Du C.H."/>
            <person name="Zhou Y.H."/>
            <person name="Cheng J.X."/>
            <person name="Dai P.F."/>
            <person name="Guo W.B."/>
            <person name="Han X.H."/>
            <person name="Huang E.J."/>
            <person name="Li L.F."/>
            <person name="Wei W."/>
            <person name="Gao Y.C."/>
            <person name="Liu J.Z."/>
            <person name="Shao H.Z."/>
            <person name="Wang X."/>
            <person name="Wang C.C."/>
            <person name="Yang T.C."/>
            <person name="Huo Q.B."/>
            <person name="Li W."/>
            <person name="Chen H.Y."/>
            <person name="Chen S.E."/>
            <person name="Zhou L.G."/>
            <person name="Ni X.B."/>
            <person name="Tian J.H."/>
            <person name="Sheng Y."/>
            <person name="Liu T."/>
            <person name="Pan Y.S."/>
            <person name="Xia L.Y."/>
            <person name="Li J."/>
            <person name="Zhao F."/>
            <person name="Cao W.C."/>
        </authorList>
    </citation>
    <scope>NUCLEOTIDE SEQUENCE [LARGE SCALE GENOMIC DNA]</scope>
    <source>
        <strain evidence="1">Iper-2018</strain>
    </source>
</reference>
<organism evidence="1 2">
    <name type="scientific">Ixodes persulcatus</name>
    <name type="common">Taiga tick</name>
    <dbReference type="NCBI Taxonomy" id="34615"/>
    <lineage>
        <taxon>Eukaryota</taxon>
        <taxon>Metazoa</taxon>
        <taxon>Ecdysozoa</taxon>
        <taxon>Arthropoda</taxon>
        <taxon>Chelicerata</taxon>
        <taxon>Arachnida</taxon>
        <taxon>Acari</taxon>
        <taxon>Parasitiformes</taxon>
        <taxon>Ixodida</taxon>
        <taxon>Ixodoidea</taxon>
        <taxon>Ixodidae</taxon>
        <taxon>Ixodinae</taxon>
        <taxon>Ixodes</taxon>
    </lineage>
</organism>
<protein>
    <submittedName>
        <fullName evidence="1">Uncharacterized protein</fullName>
    </submittedName>
</protein>
<comment type="caution">
    <text evidence="1">The sequence shown here is derived from an EMBL/GenBank/DDBJ whole genome shotgun (WGS) entry which is preliminary data.</text>
</comment>
<gene>
    <name evidence="1" type="ORF">HPB47_005675</name>
</gene>
<name>A0AC60PCG7_IXOPE</name>
<proteinExistence type="predicted"/>
<sequence length="143" mass="16625">MNDGHEPLKIVKACRTWWLSLEIAVSRIVDQWTEMKTHFEMAMRTEKCYAADVLYDVQKVNKASEAKYVDQTKLLKDLMTLLSVLVQKVVIRTEQMDVLTSRLEDHLNPKPYLGYLFETYVDNMKAEKTDGFSLADEAVMRES</sequence>
<dbReference type="Proteomes" id="UP000805193">
    <property type="component" value="Unassembled WGS sequence"/>
</dbReference>
<accession>A0AC60PCG7</accession>
<evidence type="ECO:0000313" key="1">
    <source>
        <dbReference type="EMBL" id="KAG0417346.1"/>
    </source>
</evidence>
<dbReference type="EMBL" id="JABSTQ010010855">
    <property type="protein sequence ID" value="KAG0417346.1"/>
    <property type="molecule type" value="Genomic_DNA"/>
</dbReference>